<sequence length="123" mass="13313">MIKGLRTVVYPVADLAAARDWYAQAFETAAYFDQPFYVGFAIGGFELGLIPAEKFTAAHAGSMVYWGVDDIEAETDRLVALGATVHGAIEEVGEGIKTVELADPFGNLLCLIYNPHFDLAAVR</sequence>
<keyword evidence="3" id="KW-1185">Reference proteome</keyword>
<evidence type="ECO:0000313" key="2">
    <source>
        <dbReference type="EMBL" id="WQH04886.1"/>
    </source>
</evidence>
<dbReference type="Gene3D" id="3.10.180.10">
    <property type="entry name" value="2,3-Dihydroxybiphenyl 1,2-Dioxygenase, domain 1"/>
    <property type="match status" value="1"/>
</dbReference>
<organism evidence="2 3">
    <name type="scientific">Duganella zoogloeoides</name>
    <dbReference type="NCBI Taxonomy" id="75659"/>
    <lineage>
        <taxon>Bacteria</taxon>
        <taxon>Pseudomonadati</taxon>
        <taxon>Pseudomonadota</taxon>
        <taxon>Betaproteobacteria</taxon>
        <taxon>Burkholderiales</taxon>
        <taxon>Oxalobacteraceae</taxon>
        <taxon>Telluria group</taxon>
        <taxon>Duganella</taxon>
    </lineage>
</organism>
<dbReference type="InterPro" id="IPR037523">
    <property type="entry name" value="VOC_core"/>
</dbReference>
<reference evidence="2 3" key="1">
    <citation type="submission" date="2023-11" db="EMBL/GenBank/DDBJ databases">
        <title>MicrobeMod: A computational toolkit for identifying prokaryotic methylation and restriction-modification with nanopore sequencing.</title>
        <authorList>
            <person name="Crits-Christoph A."/>
            <person name="Kang S.C."/>
            <person name="Lee H."/>
            <person name="Ostrov N."/>
        </authorList>
    </citation>
    <scope>NUCLEOTIDE SEQUENCE [LARGE SCALE GENOMIC DNA]</scope>
    <source>
        <strain evidence="2 3">ATCC 25935</strain>
    </source>
</reference>
<dbReference type="GeneID" id="43165275"/>
<protein>
    <submittedName>
        <fullName evidence="2">Glyoxalase/bleomycin resistance/dioxygenase family protein</fullName>
    </submittedName>
</protein>
<dbReference type="EMBL" id="CP140152">
    <property type="protein sequence ID" value="WQH04886.1"/>
    <property type="molecule type" value="Genomic_DNA"/>
</dbReference>
<evidence type="ECO:0000259" key="1">
    <source>
        <dbReference type="PROSITE" id="PS51819"/>
    </source>
</evidence>
<dbReference type="Proteomes" id="UP001326110">
    <property type="component" value="Chromosome"/>
</dbReference>
<accession>A0ABZ0Y0E5</accession>
<dbReference type="InterPro" id="IPR041581">
    <property type="entry name" value="Glyoxalase_6"/>
</dbReference>
<gene>
    <name evidence="2" type="ORF">SR858_00655</name>
</gene>
<name>A0ABZ0Y0E5_9BURK</name>
<dbReference type="RefSeq" id="WP_019923671.1">
    <property type="nucleotide sequence ID" value="NZ_CP140152.1"/>
</dbReference>
<dbReference type="SUPFAM" id="SSF54593">
    <property type="entry name" value="Glyoxalase/Bleomycin resistance protein/Dihydroxybiphenyl dioxygenase"/>
    <property type="match status" value="1"/>
</dbReference>
<dbReference type="PANTHER" id="PTHR33993">
    <property type="entry name" value="GLYOXALASE-RELATED"/>
    <property type="match status" value="1"/>
</dbReference>
<dbReference type="Pfam" id="PF18029">
    <property type="entry name" value="Glyoxalase_6"/>
    <property type="match status" value="1"/>
</dbReference>
<feature type="domain" description="VOC" evidence="1">
    <location>
        <begin position="4"/>
        <end position="114"/>
    </location>
</feature>
<proteinExistence type="predicted"/>
<dbReference type="InterPro" id="IPR052164">
    <property type="entry name" value="Anthracycline_SecMetBiosynth"/>
</dbReference>
<dbReference type="PROSITE" id="PS51819">
    <property type="entry name" value="VOC"/>
    <property type="match status" value="1"/>
</dbReference>
<dbReference type="InterPro" id="IPR029068">
    <property type="entry name" value="Glyas_Bleomycin-R_OHBP_Dase"/>
</dbReference>
<evidence type="ECO:0000313" key="3">
    <source>
        <dbReference type="Proteomes" id="UP001326110"/>
    </source>
</evidence>